<evidence type="ECO:0000313" key="1">
    <source>
        <dbReference type="EMBL" id="CAH1103712.1"/>
    </source>
</evidence>
<evidence type="ECO:0000313" key="2">
    <source>
        <dbReference type="Proteomes" id="UP001153636"/>
    </source>
</evidence>
<gene>
    <name evidence="1" type="ORF">PSYICH_LOCUS4821</name>
</gene>
<sequence>MPKDNNKLPDGVVAIPAKKEEEFVNTRYQNVKETTQNEQNLAQKEQNHFKNPKKEQHANPAILQPQLFSQEHLELLHQHLKEKLENIERNQKPGYKQALWLEQKDFLHDWAPGNQIEGDREDLVFSPNSDFEYIQYKKLLEYGILRLKLLVPFFLTTSFGDDTSNTSAH</sequence>
<reference evidence="1" key="1">
    <citation type="submission" date="2022-01" db="EMBL/GenBank/DDBJ databases">
        <authorList>
            <person name="King R."/>
        </authorList>
    </citation>
    <scope>NUCLEOTIDE SEQUENCE</scope>
</reference>
<dbReference type="AlphaFoldDB" id="A0A9P0CS52"/>
<name>A0A9P0CS52_9CUCU</name>
<keyword evidence="2" id="KW-1185">Reference proteome</keyword>
<proteinExistence type="predicted"/>
<accession>A0A9P0CS52</accession>
<dbReference type="EMBL" id="OV651827">
    <property type="protein sequence ID" value="CAH1103712.1"/>
    <property type="molecule type" value="Genomic_DNA"/>
</dbReference>
<organism evidence="1 2">
    <name type="scientific">Psylliodes chrysocephalus</name>
    <dbReference type="NCBI Taxonomy" id="3402493"/>
    <lineage>
        <taxon>Eukaryota</taxon>
        <taxon>Metazoa</taxon>
        <taxon>Ecdysozoa</taxon>
        <taxon>Arthropoda</taxon>
        <taxon>Hexapoda</taxon>
        <taxon>Insecta</taxon>
        <taxon>Pterygota</taxon>
        <taxon>Neoptera</taxon>
        <taxon>Endopterygota</taxon>
        <taxon>Coleoptera</taxon>
        <taxon>Polyphaga</taxon>
        <taxon>Cucujiformia</taxon>
        <taxon>Chrysomeloidea</taxon>
        <taxon>Chrysomelidae</taxon>
        <taxon>Galerucinae</taxon>
        <taxon>Alticini</taxon>
        <taxon>Psylliodes</taxon>
    </lineage>
</organism>
<dbReference type="Proteomes" id="UP001153636">
    <property type="component" value="Chromosome 15"/>
</dbReference>
<protein>
    <submittedName>
        <fullName evidence="1">Uncharacterized protein</fullName>
    </submittedName>
</protein>